<feature type="DNA-binding region" description="Homeobox" evidence="6">
    <location>
        <begin position="120"/>
        <end position="172"/>
    </location>
</feature>
<dbReference type="GO" id="GO:0000981">
    <property type="term" value="F:DNA-binding transcription factor activity, RNA polymerase II-specific"/>
    <property type="evidence" value="ECO:0007669"/>
    <property type="project" value="InterPro"/>
</dbReference>
<evidence type="ECO:0000256" key="7">
    <source>
        <dbReference type="SAM" id="MobiDB-lite"/>
    </source>
</evidence>
<dbReference type="EMBL" id="JAVHJS010000003">
    <property type="protein sequence ID" value="KAK2864671.1"/>
    <property type="molecule type" value="Genomic_DNA"/>
</dbReference>
<dbReference type="Pfam" id="PF05920">
    <property type="entry name" value="Homeobox_KN"/>
    <property type="match status" value="1"/>
</dbReference>
<keyword evidence="4 6" id="KW-0371">Homeobox</keyword>
<evidence type="ECO:0000256" key="3">
    <source>
        <dbReference type="ARBA" id="ARBA00023125"/>
    </source>
</evidence>
<comment type="caution">
    <text evidence="9">The sequence shown here is derived from an EMBL/GenBank/DDBJ whole genome shotgun (WGS) entry which is preliminary data.</text>
</comment>
<dbReference type="PROSITE" id="PS50071">
    <property type="entry name" value="HOMEOBOX_2"/>
    <property type="match status" value="1"/>
</dbReference>
<feature type="region of interest" description="Disordered" evidence="7">
    <location>
        <begin position="14"/>
        <end position="35"/>
    </location>
</feature>
<evidence type="ECO:0000256" key="5">
    <source>
        <dbReference type="ARBA" id="ARBA00023242"/>
    </source>
</evidence>
<evidence type="ECO:0000256" key="2">
    <source>
        <dbReference type="ARBA" id="ARBA00008446"/>
    </source>
</evidence>
<dbReference type="SMART" id="SM00548">
    <property type="entry name" value="IRO"/>
    <property type="match status" value="1"/>
</dbReference>
<dbReference type="InterPro" id="IPR017970">
    <property type="entry name" value="Homeobox_CS"/>
</dbReference>
<organism evidence="9 10">
    <name type="scientific">Tachysurus vachellii</name>
    <name type="common">Darkbarbel catfish</name>
    <name type="synonym">Pelteobagrus vachellii</name>
    <dbReference type="NCBI Taxonomy" id="175792"/>
    <lineage>
        <taxon>Eukaryota</taxon>
        <taxon>Metazoa</taxon>
        <taxon>Chordata</taxon>
        <taxon>Craniata</taxon>
        <taxon>Vertebrata</taxon>
        <taxon>Euteleostomi</taxon>
        <taxon>Actinopterygii</taxon>
        <taxon>Neopterygii</taxon>
        <taxon>Teleostei</taxon>
        <taxon>Ostariophysi</taxon>
        <taxon>Siluriformes</taxon>
        <taxon>Bagridae</taxon>
        <taxon>Tachysurus</taxon>
    </lineage>
</organism>
<proteinExistence type="inferred from homology"/>
<sequence>MSFPQLGFPQVYGVERASPPRDGGSESSGGITGSPASSAAALAPLLGVYAHPWSAHRYGAFMPYSSAEAALLNHMGTQYELKENPGAHPAGFAVHTAPGFYPYSQYQYGDPARAKSATRETTSTLKAWLQEHKKNPYPTKGEKIMLAIVTKMTLTQVSTWFANARRRLKKENKVTWGRSAEDGDGYDSDRDDDDESAHKHEREEEIDLETVDTDEAEEDRVDVSKEQCEAKAQEGHQSDTESGSAEARALNSPVGSVPGCKDASAGKSVPADVSPGCQRPVNSKPKIWSLAETATSPDSCQKASSVSPALTAHPAFLSTNGIYTCQIGKLNSWTGGAFLGAGPLIGVRSLMGVSPSSHYITSSAQSESPTHSLSLSPQHNADQEHIQRTESPALPLRPSFPVIHDRSHHETSQRALKTVS</sequence>
<dbReference type="PANTHER" id="PTHR11211:SF13">
    <property type="entry name" value="IROQUOIS-CLASS HOMEODOMAIN PROTEIN IRX-1"/>
    <property type="match status" value="1"/>
</dbReference>
<reference evidence="9" key="1">
    <citation type="submission" date="2023-08" db="EMBL/GenBank/DDBJ databases">
        <title>Pelteobagrus vachellii genome.</title>
        <authorList>
            <person name="Liu H."/>
        </authorList>
    </citation>
    <scope>NUCLEOTIDE SEQUENCE</scope>
    <source>
        <strain evidence="9">PRFRI_2022a</strain>
        <tissue evidence="9">Muscle</tissue>
    </source>
</reference>
<dbReference type="PROSITE" id="PS00027">
    <property type="entry name" value="HOMEOBOX_1"/>
    <property type="match status" value="1"/>
</dbReference>
<dbReference type="InterPro" id="IPR001356">
    <property type="entry name" value="HD"/>
</dbReference>
<dbReference type="GO" id="GO:0030182">
    <property type="term" value="P:neuron differentiation"/>
    <property type="evidence" value="ECO:0007669"/>
    <property type="project" value="TreeGrafter"/>
</dbReference>
<feature type="compositionally biased region" description="Basic and acidic residues" evidence="7">
    <location>
        <begin position="403"/>
        <end position="412"/>
    </location>
</feature>
<evidence type="ECO:0000313" key="10">
    <source>
        <dbReference type="Proteomes" id="UP001187315"/>
    </source>
</evidence>
<feature type="region of interest" description="Disordered" evidence="7">
    <location>
        <begin position="357"/>
        <end position="420"/>
    </location>
</feature>
<dbReference type="GO" id="GO:0000978">
    <property type="term" value="F:RNA polymerase II cis-regulatory region sequence-specific DNA binding"/>
    <property type="evidence" value="ECO:0007669"/>
    <property type="project" value="TreeGrafter"/>
</dbReference>
<dbReference type="InterPro" id="IPR009057">
    <property type="entry name" value="Homeodomain-like_sf"/>
</dbReference>
<dbReference type="AlphaFoldDB" id="A0AA88NU50"/>
<feature type="region of interest" description="Disordered" evidence="7">
    <location>
        <begin position="177"/>
        <end position="277"/>
    </location>
</feature>
<dbReference type="GO" id="GO:0005634">
    <property type="term" value="C:nucleus"/>
    <property type="evidence" value="ECO:0007669"/>
    <property type="project" value="UniProtKB-SubCell"/>
</dbReference>
<evidence type="ECO:0000259" key="8">
    <source>
        <dbReference type="PROSITE" id="PS50071"/>
    </source>
</evidence>
<keyword evidence="3 6" id="KW-0238">DNA-binding</keyword>
<evidence type="ECO:0000256" key="4">
    <source>
        <dbReference type="ARBA" id="ARBA00023155"/>
    </source>
</evidence>
<feature type="domain" description="Homeobox" evidence="8">
    <location>
        <begin position="118"/>
        <end position="171"/>
    </location>
</feature>
<evidence type="ECO:0000313" key="9">
    <source>
        <dbReference type="EMBL" id="KAK2864671.1"/>
    </source>
</evidence>
<feature type="compositionally biased region" description="Acidic residues" evidence="7">
    <location>
        <begin position="182"/>
        <end position="195"/>
    </location>
</feature>
<keyword evidence="5 6" id="KW-0539">Nucleus</keyword>
<dbReference type="Gene3D" id="1.10.10.60">
    <property type="entry name" value="Homeodomain-like"/>
    <property type="match status" value="1"/>
</dbReference>
<dbReference type="GO" id="GO:0048468">
    <property type="term" value="P:cell development"/>
    <property type="evidence" value="ECO:0007669"/>
    <property type="project" value="TreeGrafter"/>
</dbReference>
<feature type="compositionally biased region" description="Basic and acidic residues" evidence="7">
    <location>
        <begin position="221"/>
        <end position="239"/>
    </location>
</feature>
<dbReference type="Proteomes" id="UP001187315">
    <property type="component" value="Unassembled WGS sequence"/>
</dbReference>
<protein>
    <recommendedName>
        <fullName evidence="8">Homeobox domain-containing protein</fullName>
    </recommendedName>
</protein>
<dbReference type="PANTHER" id="PTHR11211">
    <property type="entry name" value="IROQUOIS-CLASS HOMEODOMAIN PROTEIN IRX"/>
    <property type="match status" value="1"/>
</dbReference>
<dbReference type="SMART" id="SM00389">
    <property type="entry name" value="HOX"/>
    <property type="match status" value="1"/>
</dbReference>
<comment type="subcellular location">
    <subcellularLocation>
        <location evidence="1 6">Nucleus</location>
    </subcellularLocation>
</comment>
<dbReference type="InterPro" id="IPR003893">
    <property type="entry name" value="Iroquois_homeo"/>
</dbReference>
<comment type="similarity">
    <text evidence="2">Belongs to the TALE/IRO homeobox family.</text>
</comment>
<dbReference type="InterPro" id="IPR008422">
    <property type="entry name" value="KN_HD"/>
</dbReference>
<dbReference type="CDD" id="cd00086">
    <property type="entry name" value="homeodomain"/>
    <property type="match status" value="1"/>
</dbReference>
<accession>A0AA88NU50</accession>
<evidence type="ECO:0000256" key="6">
    <source>
        <dbReference type="PROSITE-ProRule" id="PRU00108"/>
    </source>
</evidence>
<evidence type="ECO:0000256" key="1">
    <source>
        <dbReference type="ARBA" id="ARBA00004123"/>
    </source>
</evidence>
<feature type="compositionally biased region" description="Acidic residues" evidence="7">
    <location>
        <begin position="204"/>
        <end position="220"/>
    </location>
</feature>
<name>A0AA88NU50_TACVA</name>
<gene>
    <name evidence="9" type="ORF">Q7C36_003825</name>
</gene>
<dbReference type="FunFam" id="1.10.10.60:FF:000003">
    <property type="entry name" value="Iroquois-class homeobox protein IRX"/>
    <property type="match status" value="1"/>
</dbReference>
<dbReference type="SUPFAM" id="SSF46689">
    <property type="entry name" value="Homeodomain-like"/>
    <property type="match status" value="1"/>
</dbReference>
<keyword evidence="10" id="KW-1185">Reference proteome</keyword>
<feature type="compositionally biased region" description="Polar residues" evidence="7">
    <location>
        <begin position="357"/>
        <end position="380"/>
    </location>
</feature>